<evidence type="ECO:0000313" key="5">
    <source>
        <dbReference type="EMBL" id="SVB91420.1"/>
    </source>
</evidence>
<evidence type="ECO:0000256" key="2">
    <source>
        <dbReference type="ARBA" id="ARBA00022980"/>
    </source>
</evidence>
<accession>A0A382HVW7</accession>
<dbReference type="GO" id="GO:0022625">
    <property type="term" value="C:cytosolic large ribosomal subunit"/>
    <property type="evidence" value="ECO:0007669"/>
    <property type="project" value="TreeGrafter"/>
</dbReference>
<feature type="region of interest" description="Disordered" evidence="4">
    <location>
        <begin position="72"/>
        <end position="92"/>
    </location>
</feature>
<name>A0A382HVW7_9ZZZZ</name>
<dbReference type="GO" id="GO:0002181">
    <property type="term" value="P:cytoplasmic translation"/>
    <property type="evidence" value="ECO:0007669"/>
    <property type="project" value="TreeGrafter"/>
</dbReference>
<dbReference type="Gene3D" id="3.90.470.10">
    <property type="entry name" value="Ribosomal protein L22/L17"/>
    <property type="match status" value="1"/>
</dbReference>
<proteinExistence type="inferred from homology"/>
<keyword evidence="3" id="KW-0687">Ribonucleoprotein</keyword>
<evidence type="ECO:0008006" key="6">
    <source>
        <dbReference type="Google" id="ProtNLM"/>
    </source>
</evidence>
<dbReference type="EMBL" id="UINC01063611">
    <property type="protein sequence ID" value="SVB91420.1"/>
    <property type="molecule type" value="Genomic_DNA"/>
</dbReference>
<comment type="similarity">
    <text evidence="1">Belongs to the universal ribosomal protein uL22 family.</text>
</comment>
<dbReference type="CDD" id="cd00336">
    <property type="entry name" value="Ribosomal_L22"/>
    <property type="match status" value="1"/>
</dbReference>
<dbReference type="InterPro" id="IPR036394">
    <property type="entry name" value="Ribosomal_uL22_sf"/>
</dbReference>
<organism evidence="5">
    <name type="scientific">marine metagenome</name>
    <dbReference type="NCBI Taxonomy" id="408172"/>
    <lineage>
        <taxon>unclassified sequences</taxon>
        <taxon>metagenomes</taxon>
        <taxon>ecological metagenomes</taxon>
    </lineage>
</organism>
<protein>
    <recommendedName>
        <fullName evidence="6">50S ribosomal protein L22</fullName>
    </recommendedName>
</protein>
<evidence type="ECO:0000256" key="4">
    <source>
        <dbReference type="SAM" id="MobiDB-lite"/>
    </source>
</evidence>
<dbReference type="InterPro" id="IPR018260">
    <property type="entry name" value="Ribosomal_uL22_CS"/>
</dbReference>
<dbReference type="PROSITE" id="PS00464">
    <property type="entry name" value="RIBOSOMAL_L22"/>
    <property type="match status" value="1"/>
</dbReference>
<dbReference type="NCBIfam" id="TIGR01038">
    <property type="entry name" value="uL22_arch_euk"/>
    <property type="match status" value="1"/>
</dbReference>
<dbReference type="Pfam" id="PF00237">
    <property type="entry name" value="Ribosomal_L22"/>
    <property type="match status" value="1"/>
</dbReference>
<dbReference type="PANTHER" id="PTHR11593:SF10">
    <property type="entry name" value="60S RIBOSOMAL PROTEIN L17"/>
    <property type="match status" value="1"/>
</dbReference>
<dbReference type="SUPFAM" id="SSF54843">
    <property type="entry name" value="Ribosomal protein L22"/>
    <property type="match status" value="1"/>
</dbReference>
<keyword evidence="2" id="KW-0689">Ribosomal protein</keyword>
<dbReference type="InterPro" id="IPR001063">
    <property type="entry name" value="Ribosomal_uL22"/>
</dbReference>
<sequence>MSRDRTKPQSGYTQLLQGSRLAIARAVNRDIHHKHCYQIARAVKGMYAGDAVEYLEKVRDGKVAIPYKRRSRAGKGGNTMAGHRKGKMGPGRYPRNASIAIIKLIESAMDNARQHHEDIDAEDMVITHLAAHRGQVAKAMRPRARGRATPSNHYQVNLEIFLEDMTAEDDEDEEEDDY</sequence>
<evidence type="ECO:0000256" key="3">
    <source>
        <dbReference type="ARBA" id="ARBA00023274"/>
    </source>
</evidence>
<reference evidence="5" key="1">
    <citation type="submission" date="2018-05" db="EMBL/GenBank/DDBJ databases">
        <authorList>
            <person name="Lanie J.A."/>
            <person name="Ng W.-L."/>
            <person name="Kazmierczak K.M."/>
            <person name="Andrzejewski T.M."/>
            <person name="Davidsen T.M."/>
            <person name="Wayne K.J."/>
            <person name="Tettelin H."/>
            <person name="Glass J.I."/>
            <person name="Rusch D."/>
            <person name="Podicherti R."/>
            <person name="Tsui H.-C.T."/>
            <person name="Winkler M.E."/>
        </authorList>
    </citation>
    <scope>NUCLEOTIDE SEQUENCE</scope>
</reference>
<dbReference type="PANTHER" id="PTHR11593">
    <property type="entry name" value="60S RIBOSOMAL PROTEIN L17"/>
    <property type="match status" value="1"/>
</dbReference>
<evidence type="ECO:0000256" key="1">
    <source>
        <dbReference type="ARBA" id="ARBA00009451"/>
    </source>
</evidence>
<dbReference type="InterPro" id="IPR005721">
    <property type="entry name" value="Ribosomal_uL22_euk/arc"/>
</dbReference>
<dbReference type="GO" id="GO:0003735">
    <property type="term" value="F:structural constituent of ribosome"/>
    <property type="evidence" value="ECO:0007669"/>
    <property type="project" value="InterPro"/>
</dbReference>
<dbReference type="AlphaFoldDB" id="A0A382HVW7"/>
<gene>
    <name evidence="5" type="ORF">METZ01_LOCUS244274</name>
</gene>